<evidence type="ECO:0000256" key="1">
    <source>
        <dbReference type="SAM" id="Coils"/>
    </source>
</evidence>
<protein>
    <submittedName>
        <fullName evidence="3">Gp34</fullName>
    </submittedName>
</protein>
<dbReference type="EMBL" id="AHHD01000382">
    <property type="protein sequence ID" value="EKG13852.1"/>
    <property type="molecule type" value="Genomic_DNA"/>
</dbReference>
<evidence type="ECO:0000256" key="2">
    <source>
        <dbReference type="SAM" id="MobiDB-lite"/>
    </source>
</evidence>
<feature type="compositionally biased region" description="Basic residues" evidence="2">
    <location>
        <begin position="501"/>
        <end position="510"/>
    </location>
</feature>
<feature type="coiled-coil region" evidence="1">
    <location>
        <begin position="71"/>
        <end position="244"/>
    </location>
</feature>
<reference evidence="3 4" key="1">
    <citation type="journal article" date="2012" name="BMC Genomics">
        <title>Tools to kill: Genome of one of the most destructive plant pathogenic fungi Macrophomina phaseolina.</title>
        <authorList>
            <person name="Islam M.S."/>
            <person name="Haque M.S."/>
            <person name="Islam M.M."/>
            <person name="Emdad E.M."/>
            <person name="Halim A."/>
            <person name="Hossen Q.M.M."/>
            <person name="Hossain M.Z."/>
            <person name="Ahmed B."/>
            <person name="Rahim S."/>
            <person name="Rahman M.S."/>
            <person name="Alam M.M."/>
            <person name="Hou S."/>
            <person name="Wan X."/>
            <person name="Saito J.A."/>
            <person name="Alam M."/>
        </authorList>
    </citation>
    <scope>NUCLEOTIDE SEQUENCE [LARGE SCALE GENOMIC DNA]</scope>
    <source>
        <strain evidence="3 4">MS6</strain>
    </source>
</reference>
<feature type="region of interest" description="Disordered" evidence="2">
    <location>
        <begin position="489"/>
        <end position="510"/>
    </location>
</feature>
<feature type="region of interest" description="Disordered" evidence="2">
    <location>
        <begin position="267"/>
        <end position="287"/>
    </location>
</feature>
<sequence>MFLPIVYETETSHGPDISSFYVKQDLFKSFFGDLYVMDRENAEAVIENISQSLPLESSPFMGICHGTCDTARAAREECQLSTRKIAELEAQISTYQSNGRHLDDMQQHLLDKTRECEDLTRRLRQGEDCVRREKQQQAASNDKIEEQGKKIKELASNLNNALEVHAQCANLTHEHEKRFNEIQARLTAKEAELRNILEDRDKLSAARENQEECSQILERIRGENKRLEQELKDLQVIVARSDEEAEMRSKEASILREEIKRLQDIETQTSTEKAATEQELDHLTRNNHEVEEQNKRLLEELADMRRQLLERTTRLEEADGRINSLETLFKSSEVKEMREMNQRLKKDKAELEKQIGDLQARQNHEVSTLQRRMTEASGFDDPRYQELFILARRAEHKAVAYPYCFTVVMGPQKRPIHIRLENDQHLHKTIDDIIAIITRIELETNGVWSIYALQEGKQPGKLPSTDNIVDVLKKCKNIYAGTQQHMDEWHNAQTTSLENKGKRKRLHGDA</sequence>
<dbReference type="HOGENOM" id="CLU_534260_0_0_1"/>
<organism evidence="3 4">
    <name type="scientific">Macrophomina phaseolina (strain MS6)</name>
    <name type="common">Charcoal rot fungus</name>
    <dbReference type="NCBI Taxonomy" id="1126212"/>
    <lineage>
        <taxon>Eukaryota</taxon>
        <taxon>Fungi</taxon>
        <taxon>Dikarya</taxon>
        <taxon>Ascomycota</taxon>
        <taxon>Pezizomycotina</taxon>
        <taxon>Dothideomycetes</taxon>
        <taxon>Dothideomycetes incertae sedis</taxon>
        <taxon>Botryosphaeriales</taxon>
        <taxon>Botryosphaeriaceae</taxon>
        <taxon>Macrophomina</taxon>
    </lineage>
</organism>
<dbReference type="VEuPathDB" id="FungiDB:MPH_08984"/>
<evidence type="ECO:0000313" key="3">
    <source>
        <dbReference type="EMBL" id="EKG13852.1"/>
    </source>
</evidence>
<comment type="caution">
    <text evidence="3">The sequence shown here is derived from an EMBL/GenBank/DDBJ whole genome shotgun (WGS) entry which is preliminary data.</text>
</comment>
<evidence type="ECO:0000313" key="4">
    <source>
        <dbReference type="Proteomes" id="UP000007129"/>
    </source>
</evidence>
<gene>
    <name evidence="3" type="ORF">MPH_08984</name>
</gene>
<keyword evidence="1" id="KW-0175">Coiled coil</keyword>
<proteinExistence type="predicted"/>
<accession>K2RM09</accession>
<feature type="compositionally biased region" description="Basic and acidic residues" evidence="2">
    <location>
        <begin position="274"/>
        <end position="287"/>
    </location>
</feature>
<dbReference type="Proteomes" id="UP000007129">
    <property type="component" value="Unassembled WGS sequence"/>
</dbReference>
<name>K2RM09_MACPH</name>
<dbReference type="InParanoid" id="K2RM09"/>
<dbReference type="AlphaFoldDB" id="K2RM09"/>